<dbReference type="EMBL" id="AM235768">
    <property type="protein sequence ID" value="CAM96391.2"/>
    <property type="molecule type" value="Genomic_DNA"/>
</dbReference>
<evidence type="ECO:0000313" key="2">
    <source>
        <dbReference type="Proteomes" id="UP000002332"/>
    </source>
</evidence>
<gene>
    <name evidence="1" type="ordered locus">pQBR0359</name>
</gene>
<evidence type="ECO:0000313" key="1">
    <source>
        <dbReference type="EMBL" id="CAM96391.2"/>
    </source>
</evidence>
<accession>A4V780</accession>
<dbReference type="AlphaFoldDB" id="A4V780"/>
<organism evidence="1 2">
    <name type="scientific">Pseudomonas fluorescens (strain SBW25)</name>
    <dbReference type="NCBI Taxonomy" id="216595"/>
    <lineage>
        <taxon>Bacteria</taxon>
        <taxon>Pseudomonadati</taxon>
        <taxon>Pseudomonadota</taxon>
        <taxon>Gammaproteobacteria</taxon>
        <taxon>Pseudomonadales</taxon>
        <taxon>Pseudomonadaceae</taxon>
        <taxon>Pseudomonas</taxon>
    </lineage>
</organism>
<sequence>MGTFAAQTRNSITFGVKVQTRTAPRTLKIRSVFTRHSRAVTDRECSAAASDIALTLRQQLPVQWLLEGGDSFDFDLAAIIDGLDAIKPFGYPEDPPGLALDDLNEQIAKLLDWADDAEIKLIP</sequence>
<reference evidence="1 2" key="1">
    <citation type="journal article" date="2007" name="ISME J.">
        <title>Sequence-based analysis of pQBR103; a representative of a unique, transfer-proficient mega plasmid resident in the microbial community of sugar beet.</title>
        <authorList>
            <person name="Tett A."/>
            <person name="Spiers A.J."/>
            <person name="Crossman L.C."/>
            <person name="Ager D."/>
            <person name="Ciric L."/>
            <person name="Dow J.M."/>
            <person name="Fry J.C."/>
            <person name="Harris D."/>
            <person name="Lilley A."/>
            <person name="Oliver A."/>
            <person name="Parkhill J."/>
            <person name="Quail M.A."/>
            <person name="Rainey P.B."/>
            <person name="Saunders N.J."/>
            <person name="Seeger K."/>
            <person name="Snyder L.A.S."/>
            <person name="Squares R."/>
            <person name="Thomas C.M."/>
            <person name="Turner S.L."/>
            <person name="Zhang X.-X."/>
            <person name="Field D."/>
            <person name="Bailey M.J."/>
        </authorList>
    </citation>
    <scope>NUCLEOTIDE SEQUENCE [LARGE SCALE GENOMIC DNA]</scope>
    <source>
        <strain evidence="1 2">SBW25</strain>
    </source>
</reference>
<dbReference type="Proteomes" id="UP000002332">
    <property type="component" value="Plasmid pQBR103"/>
</dbReference>
<protein>
    <submittedName>
        <fullName evidence="1">Uncharacterized protein</fullName>
    </submittedName>
</protein>
<dbReference type="RefSeq" id="WP_011923166.1">
    <property type="nucleotide sequence ID" value="NC_009444.1"/>
</dbReference>
<dbReference type="PATRIC" id="fig|216595.4.peg.189"/>
<name>A4V780_PSEFS</name>
<keyword evidence="1" id="KW-0614">Plasmid</keyword>
<geneLocation type="plasmid" evidence="1 2">
    <name>pQBR103</name>
</geneLocation>
<proteinExistence type="predicted"/>